<reference evidence="1" key="1">
    <citation type="journal article" date="2021" name="Proc. Natl. Acad. Sci. U.S.A.">
        <title>A Catalog of Tens of Thousands of Viruses from Human Metagenomes Reveals Hidden Associations with Chronic Diseases.</title>
        <authorList>
            <person name="Tisza M.J."/>
            <person name="Buck C.B."/>
        </authorList>
    </citation>
    <scope>NUCLEOTIDE SEQUENCE</scope>
    <source>
        <strain evidence="1">Ctpvf97</strain>
    </source>
</reference>
<accession>A0A8S5TW36</accession>
<name>A0A8S5TW36_9CAUD</name>
<organism evidence="1">
    <name type="scientific">Myoviridae sp. ctpvf97</name>
    <dbReference type="NCBI Taxonomy" id="2825176"/>
    <lineage>
        <taxon>Viruses</taxon>
        <taxon>Duplodnaviria</taxon>
        <taxon>Heunggongvirae</taxon>
        <taxon>Uroviricota</taxon>
        <taxon>Caudoviricetes</taxon>
    </lineage>
</organism>
<proteinExistence type="predicted"/>
<sequence>MKSAGRIVLFAALLLAVLAIISGCAAKRSEVSREAIDRRYTAAYDSIETDYQYKYNLLEGAFALVPEVKTVHHEEVYEVLYRTTYDDGSTRDRWETVGKEEWEAVGK</sequence>
<evidence type="ECO:0008006" key="2">
    <source>
        <dbReference type="Google" id="ProtNLM"/>
    </source>
</evidence>
<dbReference type="PROSITE" id="PS51257">
    <property type="entry name" value="PROKAR_LIPOPROTEIN"/>
    <property type="match status" value="1"/>
</dbReference>
<dbReference type="EMBL" id="BK015944">
    <property type="protein sequence ID" value="DAF86412.1"/>
    <property type="molecule type" value="Genomic_DNA"/>
</dbReference>
<evidence type="ECO:0000313" key="1">
    <source>
        <dbReference type="EMBL" id="DAF86412.1"/>
    </source>
</evidence>
<protein>
    <recommendedName>
        <fullName evidence="2">Lipoprotein</fullName>
    </recommendedName>
</protein>